<keyword evidence="7" id="KW-0482">Metalloprotease</keyword>
<evidence type="ECO:0000256" key="8">
    <source>
        <dbReference type="ARBA" id="ARBA00023157"/>
    </source>
</evidence>
<name>A0A061H2I9_9BASI</name>
<dbReference type="InterPro" id="IPR008754">
    <property type="entry name" value="Peptidase_M43"/>
</dbReference>
<dbReference type="OrthoDB" id="536211at2759"/>
<keyword evidence="5" id="KW-0378">Hydrolase</keyword>
<evidence type="ECO:0000259" key="11">
    <source>
        <dbReference type="Pfam" id="PF05572"/>
    </source>
</evidence>
<dbReference type="PANTHER" id="PTHR47466">
    <property type="match status" value="1"/>
</dbReference>
<keyword evidence="6" id="KW-0862">Zinc</keyword>
<dbReference type="AlphaFoldDB" id="A0A061H2I9"/>
<reference evidence="12 13" key="1">
    <citation type="journal article" date="2013" name="Plant Cell">
        <title>The transition from a phytopathogenic smut ancestor to an anamorphic biocontrol agent deciphered by comparative whole-genome analysis.</title>
        <authorList>
            <person name="Lefebvre F."/>
            <person name="Joly D.L."/>
            <person name="Labbe C."/>
            <person name="Teichmann B."/>
            <person name="Linning R."/>
            <person name="Belzile F."/>
            <person name="Bakkeren G."/>
            <person name="Belanger R.R."/>
        </authorList>
    </citation>
    <scope>NUCLEOTIDE SEQUENCE [LARGE SCALE GENOMIC DNA]</scope>
    <source>
        <strain evidence="12 13">PF-1</strain>
    </source>
</reference>
<dbReference type="Proteomes" id="UP000053664">
    <property type="component" value="Unassembled WGS sequence"/>
</dbReference>
<evidence type="ECO:0000256" key="2">
    <source>
        <dbReference type="ARBA" id="ARBA00022670"/>
    </source>
</evidence>
<dbReference type="GeneID" id="19320177"/>
<evidence type="ECO:0000256" key="6">
    <source>
        <dbReference type="ARBA" id="ARBA00022833"/>
    </source>
</evidence>
<feature type="signal peptide" evidence="10">
    <location>
        <begin position="1"/>
        <end position="20"/>
    </location>
</feature>
<evidence type="ECO:0000313" key="13">
    <source>
        <dbReference type="Proteomes" id="UP000053664"/>
    </source>
</evidence>
<dbReference type="GO" id="GO:0046872">
    <property type="term" value="F:metal ion binding"/>
    <property type="evidence" value="ECO:0007669"/>
    <property type="project" value="UniProtKB-KW"/>
</dbReference>
<feature type="chain" id="PRO_5001599645" description="Peptidase M43 pregnancy-associated plasma-A domain-containing protein" evidence="10">
    <location>
        <begin position="21"/>
        <end position="272"/>
    </location>
</feature>
<evidence type="ECO:0000256" key="7">
    <source>
        <dbReference type="ARBA" id="ARBA00023049"/>
    </source>
</evidence>
<sequence length="272" mass="28925">MQFNIAFVLSALVAVPAALAGTIPKRGCGTHEKHEEHEKKVQERIANIRVAAAAKQIPVSWHTITDGTSGKLTASQVQASIDVLNKDYASTGFSFYLSASETVTNKSWFTGVDQGTTAEAQMKNSLRDGNALTLNVYTVSFGSSGLLGYATFPWSYSGAPKNDGVVIAYQTYPGSSYAPFNQGRTLTHEVGHWLGLYHVFQGGCTGSGDSVSDTPAQSTATSGCPSSQDSCPNVAGVDSIHNFLDYSDDACMYQFTAGQTSRMAQIVSAYRG</sequence>
<evidence type="ECO:0000256" key="3">
    <source>
        <dbReference type="ARBA" id="ARBA00022723"/>
    </source>
</evidence>
<accession>A0A061H2I9</accession>
<evidence type="ECO:0000256" key="9">
    <source>
        <dbReference type="SAM" id="MobiDB-lite"/>
    </source>
</evidence>
<dbReference type="EMBL" id="KE361645">
    <property type="protein sequence ID" value="EPQ26449.1"/>
    <property type="molecule type" value="Genomic_DNA"/>
</dbReference>
<evidence type="ECO:0000256" key="10">
    <source>
        <dbReference type="SAM" id="SignalP"/>
    </source>
</evidence>
<evidence type="ECO:0000256" key="4">
    <source>
        <dbReference type="ARBA" id="ARBA00022729"/>
    </source>
</evidence>
<dbReference type="MEROPS" id="M43.008"/>
<feature type="region of interest" description="Disordered" evidence="9">
    <location>
        <begin position="210"/>
        <end position="230"/>
    </location>
</feature>
<gene>
    <name evidence="12" type="ORF">PFL1_06097</name>
</gene>
<organism evidence="12 13">
    <name type="scientific">Pseudozyma flocculosa PF-1</name>
    <dbReference type="NCBI Taxonomy" id="1277687"/>
    <lineage>
        <taxon>Eukaryota</taxon>
        <taxon>Fungi</taxon>
        <taxon>Dikarya</taxon>
        <taxon>Basidiomycota</taxon>
        <taxon>Ustilaginomycotina</taxon>
        <taxon>Ustilaginomycetes</taxon>
        <taxon>Ustilaginales</taxon>
        <taxon>Ustilaginaceae</taxon>
        <taxon>Pseudozyma</taxon>
    </lineage>
</organism>
<dbReference type="HOGENOM" id="CLU_048726_1_0_1"/>
<dbReference type="SUPFAM" id="SSF55486">
    <property type="entry name" value="Metalloproteases ('zincins'), catalytic domain"/>
    <property type="match status" value="1"/>
</dbReference>
<comment type="similarity">
    <text evidence="1">Belongs to the peptidase M43B family.</text>
</comment>
<dbReference type="PANTHER" id="PTHR47466:SF1">
    <property type="entry name" value="METALLOPROTEASE MEP1 (AFU_ORTHOLOGUE AFUA_1G07730)-RELATED"/>
    <property type="match status" value="1"/>
</dbReference>
<evidence type="ECO:0000256" key="1">
    <source>
        <dbReference type="ARBA" id="ARBA00008721"/>
    </source>
</evidence>
<dbReference type="GO" id="GO:0008237">
    <property type="term" value="F:metallopeptidase activity"/>
    <property type="evidence" value="ECO:0007669"/>
    <property type="project" value="UniProtKB-KW"/>
</dbReference>
<feature type="domain" description="Peptidase M43 pregnancy-associated plasma-A" evidence="11">
    <location>
        <begin position="131"/>
        <end position="267"/>
    </location>
</feature>
<dbReference type="RefSeq" id="XP_007881826.1">
    <property type="nucleotide sequence ID" value="XM_007883635.1"/>
</dbReference>
<dbReference type="Gene3D" id="3.40.390.10">
    <property type="entry name" value="Collagenase (Catalytic Domain)"/>
    <property type="match status" value="1"/>
</dbReference>
<dbReference type="CDD" id="cd04275">
    <property type="entry name" value="ZnMc_pappalysin_like"/>
    <property type="match status" value="1"/>
</dbReference>
<dbReference type="GO" id="GO:0006508">
    <property type="term" value="P:proteolysis"/>
    <property type="evidence" value="ECO:0007669"/>
    <property type="project" value="UniProtKB-KW"/>
</dbReference>
<dbReference type="KEGG" id="pfp:PFL1_06097"/>
<dbReference type="InterPro" id="IPR024079">
    <property type="entry name" value="MetalloPept_cat_dom_sf"/>
</dbReference>
<dbReference type="eggNOG" id="ENOG502QQ7Z">
    <property type="taxonomic scope" value="Eukaryota"/>
</dbReference>
<keyword evidence="4 10" id="KW-0732">Signal</keyword>
<keyword evidence="3" id="KW-0479">Metal-binding</keyword>
<evidence type="ECO:0000256" key="5">
    <source>
        <dbReference type="ARBA" id="ARBA00022801"/>
    </source>
</evidence>
<evidence type="ECO:0000313" key="12">
    <source>
        <dbReference type="EMBL" id="EPQ26449.1"/>
    </source>
</evidence>
<protein>
    <recommendedName>
        <fullName evidence="11">Peptidase M43 pregnancy-associated plasma-A domain-containing protein</fullName>
    </recommendedName>
</protein>
<keyword evidence="8" id="KW-1015">Disulfide bond</keyword>
<proteinExistence type="inferred from homology"/>
<keyword evidence="2" id="KW-0645">Protease</keyword>
<dbReference type="Pfam" id="PF05572">
    <property type="entry name" value="Peptidase_M43"/>
    <property type="match status" value="1"/>
</dbReference>